<reference evidence="1 2" key="1">
    <citation type="submission" date="2023-02" db="EMBL/GenBank/DDBJ databases">
        <title>Devosia algicola sp. nov., isolated from the phycosphere of marine algae.</title>
        <authorList>
            <person name="Kim J.M."/>
            <person name="Lee J.K."/>
            <person name="Choi B.J."/>
            <person name="Bayburt H."/>
            <person name="Jeon C.O."/>
        </authorList>
    </citation>
    <scope>NUCLEOTIDE SEQUENCE [LARGE SCALE GENOMIC DNA]</scope>
    <source>
        <strain evidence="1 2">G20-9</strain>
    </source>
</reference>
<accession>A0ABY7YLA2</accession>
<sequence length="182" mass="20178">MQATAFVVGPQDGPGAALSDMARGLNFASVLPYAGVSTAEQQSMRTPVCYFLFAAVPDIGSLRDVAEAIRFSPSRKVRFSPLIYFASNPSLDTINRCANLGFDDVIAIPVGQDRLAERISRQINKTIVYYETSAYFGPDRRHRQMQTPAGELREGGRYRRLEIMRSLISGISVVRDELRDTP</sequence>
<dbReference type="InterPro" id="IPR011006">
    <property type="entry name" value="CheY-like_superfamily"/>
</dbReference>
<organism evidence="1 2">
    <name type="scientific">Devosia algicola</name>
    <dbReference type="NCBI Taxonomy" id="3026418"/>
    <lineage>
        <taxon>Bacteria</taxon>
        <taxon>Pseudomonadati</taxon>
        <taxon>Pseudomonadota</taxon>
        <taxon>Alphaproteobacteria</taxon>
        <taxon>Hyphomicrobiales</taxon>
        <taxon>Devosiaceae</taxon>
        <taxon>Devosia</taxon>
    </lineage>
</organism>
<proteinExistence type="predicted"/>
<evidence type="ECO:0000313" key="1">
    <source>
        <dbReference type="EMBL" id="WDR01870.1"/>
    </source>
</evidence>
<name>A0ABY7YLA2_9HYPH</name>
<dbReference type="Proteomes" id="UP001220530">
    <property type="component" value="Chromosome"/>
</dbReference>
<gene>
    <name evidence="1" type="ORF">PSQ19_14280</name>
</gene>
<evidence type="ECO:0000313" key="2">
    <source>
        <dbReference type="Proteomes" id="UP001220530"/>
    </source>
</evidence>
<dbReference type="RefSeq" id="WP_282218280.1">
    <property type="nucleotide sequence ID" value="NZ_CP118246.1"/>
</dbReference>
<keyword evidence="2" id="KW-1185">Reference proteome</keyword>
<dbReference type="SUPFAM" id="SSF52172">
    <property type="entry name" value="CheY-like"/>
    <property type="match status" value="1"/>
</dbReference>
<dbReference type="EMBL" id="CP118246">
    <property type="protein sequence ID" value="WDR01870.1"/>
    <property type="molecule type" value="Genomic_DNA"/>
</dbReference>
<protein>
    <submittedName>
        <fullName evidence="1">Uncharacterized protein</fullName>
    </submittedName>
</protein>